<keyword evidence="3" id="KW-0645">Protease</keyword>
<dbReference type="InterPro" id="IPR002933">
    <property type="entry name" value="Peptidase_M20"/>
</dbReference>
<dbReference type="Proteomes" id="UP000465601">
    <property type="component" value="Unassembled WGS sequence"/>
</dbReference>
<dbReference type="AlphaFoldDB" id="A0A833M607"/>
<dbReference type="RefSeq" id="WP_151867087.1">
    <property type="nucleotide sequence ID" value="NZ_WBZB01000056.1"/>
</dbReference>
<keyword evidence="7" id="KW-0224">Dipeptidase</keyword>
<dbReference type="Pfam" id="PF01546">
    <property type="entry name" value="Peptidase_M20"/>
    <property type="match status" value="1"/>
</dbReference>
<dbReference type="PROSITE" id="PS00758">
    <property type="entry name" value="ARGE_DAPE_CPG2_1"/>
    <property type="match status" value="1"/>
</dbReference>
<evidence type="ECO:0000256" key="3">
    <source>
        <dbReference type="ARBA" id="ARBA00022670"/>
    </source>
</evidence>
<evidence type="ECO:0000256" key="7">
    <source>
        <dbReference type="ARBA" id="ARBA00022997"/>
    </source>
</evidence>
<evidence type="ECO:0000256" key="5">
    <source>
        <dbReference type="ARBA" id="ARBA00022801"/>
    </source>
</evidence>
<keyword evidence="5" id="KW-0378">Hydrolase</keyword>
<keyword evidence="4" id="KW-0479">Metal-binding</keyword>
<evidence type="ECO:0000313" key="9">
    <source>
        <dbReference type="EMBL" id="KAB3525836.1"/>
    </source>
</evidence>
<comment type="cofactor">
    <cofactor evidence="1">
        <name>Zn(2+)</name>
        <dbReference type="ChEBI" id="CHEBI:29105"/>
    </cofactor>
</comment>
<sequence length="427" mass="47895">MDELKKIIDGLKEDLIKSTQELIQIDSVEDAPLLDMPFGEGVDKALRYVIDKAEALGFKGVYKDGYYGYIEMGEGKELVGILGHLDVVPAEKPKEWKYPPFGGEIHDNKIYGRGAIDDKGPVMSALYAMKAVKDLGTPLNKRIRLILGTNEETRWECINRYKQQEELPSFGFTPDAEYPLINAEKGLLQLKLSITKGASFSLQGGNALNSVPDYCIYKDSSGATKEFHGKAVHSAKCYEGDNAILKAVTRMYEEKVNCGMIEYLNKEIGNDPYVEKIFKGFEDKASGKLTFNVAKVDINEKQQDLYIDIRFPVSKNKEEILKLLTESCKPYNIQVSEEDSLPTLYVDENHFIVKTLQDVFQKETGLDAKPLFTGGATYARAFDNFVAYGPVLPGQIKTAHQMDEYIEVDLLLKNVAIYARAIEMLGK</sequence>
<dbReference type="InterPro" id="IPR050072">
    <property type="entry name" value="Peptidase_M20A"/>
</dbReference>
<dbReference type="OrthoDB" id="9761532at2"/>
<dbReference type="GO" id="GO:0006526">
    <property type="term" value="P:L-arginine biosynthetic process"/>
    <property type="evidence" value="ECO:0007669"/>
    <property type="project" value="TreeGrafter"/>
</dbReference>
<evidence type="ECO:0000256" key="6">
    <source>
        <dbReference type="ARBA" id="ARBA00022833"/>
    </source>
</evidence>
<dbReference type="GO" id="GO:0006508">
    <property type="term" value="P:proteolysis"/>
    <property type="evidence" value="ECO:0007669"/>
    <property type="project" value="UniProtKB-KW"/>
</dbReference>
<dbReference type="PROSITE" id="PS00759">
    <property type="entry name" value="ARGE_DAPE_CPG2_2"/>
    <property type="match status" value="1"/>
</dbReference>
<gene>
    <name evidence="9" type="ORF">F8153_14585</name>
</gene>
<keyword evidence="10" id="KW-1185">Reference proteome</keyword>
<dbReference type="GO" id="GO:0008270">
    <property type="term" value="F:zinc ion binding"/>
    <property type="evidence" value="ECO:0007669"/>
    <property type="project" value="InterPro"/>
</dbReference>
<dbReference type="SUPFAM" id="SSF55031">
    <property type="entry name" value="Bacterial exopeptidase dimerisation domain"/>
    <property type="match status" value="1"/>
</dbReference>
<dbReference type="PANTHER" id="PTHR43808:SF31">
    <property type="entry name" value="N-ACETYL-L-CITRULLINE DEACETYLASE"/>
    <property type="match status" value="1"/>
</dbReference>
<evidence type="ECO:0000256" key="4">
    <source>
        <dbReference type="ARBA" id="ARBA00022723"/>
    </source>
</evidence>
<organism evidence="9 10">
    <name type="scientific">Alkaliphilus serpentinus</name>
    <dbReference type="NCBI Taxonomy" id="1482731"/>
    <lineage>
        <taxon>Bacteria</taxon>
        <taxon>Bacillati</taxon>
        <taxon>Bacillota</taxon>
        <taxon>Clostridia</taxon>
        <taxon>Peptostreptococcales</taxon>
        <taxon>Natronincolaceae</taxon>
        <taxon>Alkaliphilus</taxon>
    </lineage>
</organism>
<evidence type="ECO:0000313" key="10">
    <source>
        <dbReference type="Proteomes" id="UP000465601"/>
    </source>
</evidence>
<dbReference type="InterPro" id="IPR001261">
    <property type="entry name" value="ArgE/DapE_CS"/>
</dbReference>
<comment type="similarity">
    <text evidence="2">Belongs to the peptidase M20A family.</text>
</comment>
<dbReference type="InterPro" id="IPR010964">
    <property type="entry name" value="M20A_pepV-rel"/>
</dbReference>
<comment type="caution">
    <text evidence="9">The sequence shown here is derived from an EMBL/GenBank/DDBJ whole genome shotgun (WGS) entry which is preliminary data.</text>
</comment>
<dbReference type="GO" id="GO:0008777">
    <property type="term" value="F:acetylornithine deacetylase activity"/>
    <property type="evidence" value="ECO:0007669"/>
    <property type="project" value="TreeGrafter"/>
</dbReference>
<dbReference type="NCBIfam" id="TIGR01887">
    <property type="entry name" value="dipeptidaselike"/>
    <property type="match status" value="1"/>
</dbReference>
<evidence type="ECO:0000256" key="2">
    <source>
        <dbReference type="ARBA" id="ARBA00006247"/>
    </source>
</evidence>
<dbReference type="Gene3D" id="3.40.630.10">
    <property type="entry name" value="Zn peptidases"/>
    <property type="match status" value="2"/>
</dbReference>
<reference evidence="9 10" key="1">
    <citation type="submission" date="2019-10" db="EMBL/GenBank/DDBJ databases">
        <title>Alkaliphilus serpentinus sp. nov. and Alkaliphilus pronyensis sp. nov., two novel anaerobic alkaliphilic species isolated from the serpentinized-hosted hydrothermal field of the Prony Bay (New Caledonia).</title>
        <authorList>
            <person name="Postec A."/>
        </authorList>
    </citation>
    <scope>NUCLEOTIDE SEQUENCE [LARGE SCALE GENOMIC DNA]</scope>
    <source>
        <strain evidence="9 10">LacT</strain>
    </source>
</reference>
<protein>
    <submittedName>
        <fullName evidence="9">M20 family metallopeptidase</fullName>
    </submittedName>
</protein>
<evidence type="ECO:0000256" key="8">
    <source>
        <dbReference type="ARBA" id="ARBA00023049"/>
    </source>
</evidence>
<dbReference type="GO" id="GO:0016805">
    <property type="term" value="F:dipeptidase activity"/>
    <property type="evidence" value="ECO:0007669"/>
    <property type="project" value="UniProtKB-KW"/>
</dbReference>
<keyword evidence="8" id="KW-0482">Metalloprotease</keyword>
<name>A0A833M607_9FIRM</name>
<evidence type="ECO:0000256" key="1">
    <source>
        <dbReference type="ARBA" id="ARBA00001947"/>
    </source>
</evidence>
<proteinExistence type="inferred from homology"/>
<dbReference type="PANTHER" id="PTHR43808">
    <property type="entry name" value="ACETYLORNITHINE DEACETYLASE"/>
    <property type="match status" value="1"/>
</dbReference>
<dbReference type="GO" id="GO:0008237">
    <property type="term" value="F:metallopeptidase activity"/>
    <property type="evidence" value="ECO:0007669"/>
    <property type="project" value="UniProtKB-KW"/>
</dbReference>
<keyword evidence="6" id="KW-0862">Zinc</keyword>
<dbReference type="EMBL" id="WBZB01000056">
    <property type="protein sequence ID" value="KAB3525836.1"/>
    <property type="molecule type" value="Genomic_DNA"/>
</dbReference>
<accession>A0A833M607</accession>
<dbReference type="SUPFAM" id="SSF53187">
    <property type="entry name" value="Zn-dependent exopeptidases"/>
    <property type="match status" value="1"/>
</dbReference>
<dbReference type="InterPro" id="IPR036264">
    <property type="entry name" value="Bact_exopeptidase_dim_dom"/>
</dbReference>